<proteinExistence type="predicted"/>
<feature type="compositionally biased region" description="Acidic residues" evidence="1">
    <location>
        <begin position="39"/>
        <end position="59"/>
    </location>
</feature>
<comment type="caution">
    <text evidence="2">The sequence shown here is derived from an EMBL/GenBank/DDBJ whole genome shotgun (WGS) entry which is preliminary data.</text>
</comment>
<dbReference type="EMBL" id="JAJSOF020000005">
    <property type="protein sequence ID" value="KAJ4447343.1"/>
    <property type="molecule type" value="Genomic_DNA"/>
</dbReference>
<evidence type="ECO:0000256" key="1">
    <source>
        <dbReference type="SAM" id="MobiDB-lite"/>
    </source>
</evidence>
<keyword evidence="3" id="KW-1185">Reference proteome</keyword>
<feature type="region of interest" description="Disordered" evidence="1">
    <location>
        <begin position="1"/>
        <end position="79"/>
    </location>
</feature>
<sequence>MASLCEGGNEPPGSLKPVNGGGGHSVEGDLDDSGKGGGADDDNGGNDDKCDDGDGEDVCCGDGSGDDSKDSGGDDGVGI</sequence>
<name>A0ABQ8TL36_PERAM</name>
<gene>
    <name evidence="2" type="ORF">ANN_09348</name>
</gene>
<protein>
    <submittedName>
        <fullName evidence="2">Uncharacterized protein</fullName>
    </submittedName>
</protein>
<evidence type="ECO:0000313" key="2">
    <source>
        <dbReference type="EMBL" id="KAJ4447343.1"/>
    </source>
</evidence>
<accession>A0ABQ8TL36</accession>
<reference evidence="2 3" key="1">
    <citation type="journal article" date="2022" name="Allergy">
        <title>Genome assembly and annotation of Periplaneta americana reveal a comprehensive cockroach allergen profile.</title>
        <authorList>
            <person name="Wang L."/>
            <person name="Xiong Q."/>
            <person name="Saelim N."/>
            <person name="Wang L."/>
            <person name="Nong W."/>
            <person name="Wan A.T."/>
            <person name="Shi M."/>
            <person name="Liu X."/>
            <person name="Cao Q."/>
            <person name="Hui J.H.L."/>
            <person name="Sookrung N."/>
            <person name="Leung T.F."/>
            <person name="Tungtrongchitr A."/>
            <person name="Tsui S.K.W."/>
        </authorList>
    </citation>
    <scope>NUCLEOTIDE SEQUENCE [LARGE SCALE GENOMIC DNA]</scope>
    <source>
        <strain evidence="2">PWHHKU_190912</strain>
    </source>
</reference>
<dbReference type="Proteomes" id="UP001148838">
    <property type="component" value="Unassembled WGS sequence"/>
</dbReference>
<evidence type="ECO:0000313" key="3">
    <source>
        <dbReference type="Proteomes" id="UP001148838"/>
    </source>
</evidence>
<organism evidence="2 3">
    <name type="scientific">Periplaneta americana</name>
    <name type="common">American cockroach</name>
    <name type="synonym">Blatta americana</name>
    <dbReference type="NCBI Taxonomy" id="6978"/>
    <lineage>
        <taxon>Eukaryota</taxon>
        <taxon>Metazoa</taxon>
        <taxon>Ecdysozoa</taxon>
        <taxon>Arthropoda</taxon>
        <taxon>Hexapoda</taxon>
        <taxon>Insecta</taxon>
        <taxon>Pterygota</taxon>
        <taxon>Neoptera</taxon>
        <taxon>Polyneoptera</taxon>
        <taxon>Dictyoptera</taxon>
        <taxon>Blattodea</taxon>
        <taxon>Blattoidea</taxon>
        <taxon>Blattidae</taxon>
        <taxon>Blattinae</taxon>
        <taxon>Periplaneta</taxon>
    </lineage>
</organism>